<keyword evidence="4" id="KW-1185">Reference proteome</keyword>
<accession>A0A316DM69</accession>
<name>A0A316DM69_9FLAO</name>
<dbReference type="SUPFAM" id="SSF101898">
    <property type="entry name" value="NHL repeat"/>
    <property type="match status" value="1"/>
</dbReference>
<dbReference type="EMBL" id="JACWLN010000017">
    <property type="protein sequence ID" value="MBD1263101.1"/>
    <property type="molecule type" value="Genomic_DNA"/>
</dbReference>
<organism evidence="2 3">
    <name type="scientific">Maribacter polysiphoniae</name>
    <dbReference type="NCBI Taxonomy" id="429344"/>
    <lineage>
        <taxon>Bacteria</taxon>
        <taxon>Pseudomonadati</taxon>
        <taxon>Bacteroidota</taxon>
        <taxon>Flavobacteriia</taxon>
        <taxon>Flavobacteriales</taxon>
        <taxon>Flavobacteriaceae</taxon>
        <taxon>Maribacter</taxon>
    </lineage>
</organism>
<gene>
    <name evidence="1" type="ORF">HZY62_21105</name>
    <name evidence="2" type="ORF">LX92_04271</name>
</gene>
<evidence type="ECO:0000313" key="4">
    <source>
        <dbReference type="Proteomes" id="UP000651837"/>
    </source>
</evidence>
<proteinExistence type="predicted"/>
<dbReference type="RefSeq" id="WP_109654861.1">
    <property type="nucleotide sequence ID" value="NZ_JACWLN010000017.1"/>
</dbReference>
<dbReference type="EMBL" id="QGGQ01000016">
    <property type="protein sequence ID" value="PWK18806.1"/>
    <property type="molecule type" value="Genomic_DNA"/>
</dbReference>
<reference evidence="2 3" key="1">
    <citation type="submission" date="2018-05" db="EMBL/GenBank/DDBJ databases">
        <title>Genomic Encyclopedia of Archaeal and Bacterial Type Strains, Phase II (KMG-II): from individual species to whole genera.</title>
        <authorList>
            <person name="Goeker M."/>
        </authorList>
    </citation>
    <scope>NUCLEOTIDE SEQUENCE [LARGE SCALE GENOMIC DNA]</scope>
    <source>
        <strain evidence="2 3">DSM 23514</strain>
    </source>
</reference>
<protein>
    <submittedName>
        <fullName evidence="2">Uncharacterized protein</fullName>
    </submittedName>
</protein>
<dbReference type="OrthoDB" id="1173926at2"/>
<dbReference type="Proteomes" id="UP000245667">
    <property type="component" value="Unassembled WGS sequence"/>
</dbReference>
<dbReference type="PROSITE" id="PS51257">
    <property type="entry name" value="PROKAR_LIPOPROTEIN"/>
    <property type="match status" value="1"/>
</dbReference>
<evidence type="ECO:0000313" key="3">
    <source>
        <dbReference type="Proteomes" id="UP000245667"/>
    </source>
</evidence>
<evidence type="ECO:0000313" key="1">
    <source>
        <dbReference type="EMBL" id="MBD1263101.1"/>
    </source>
</evidence>
<comment type="caution">
    <text evidence="2">The sequence shown here is derived from an EMBL/GenBank/DDBJ whole genome shotgun (WGS) entry which is preliminary data.</text>
</comment>
<dbReference type="Proteomes" id="UP000651837">
    <property type="component" value="Unassembled WGS sequence"/>
</dbReference>
<reference evidence="1 4" key="2">
    <citation type="submission" date="2020-07" db="EMBL/GenBank/DDBJ databases">
        <title>The draft genome sequence of Maribacter polysiphoniae KCTC 22021.</title>
        <authorList>
            <person name="Mu L."/>
        </authorList>
    </citation>
    <scope>NUCLEOTIDE SEQUENCE [LARGE SCALE GENOMIC DNA]</scope>
    <source>
        <strain evidence="1 4">KCTC 22021</strain>
    </source>
</reference>
<sequence>MKTSTEFLKNLLLFAWVVVISSCNKDEASAEPAQTDGIYGKWEVVSGEILINDAKYIYINTDNTFMVQSEDNRGFRDDHKTNMTVTDIQITISAYGTSIYNYTLEGNELTLIPPYDSPPLLLRRIANDNEADNWIERLSIVDQGNVPWGRDMDITFDGEFLLGYHGEDGNILQINPNDFSIAGTIPSTTRLNAVEIEKSDSTYRQLFLGGSGSGTFDSFLYSSNSLYYTSIPVGAYIRGIASIEPGQLWLNSHNEEKLYKYKSNGALSPGEILETIDLGFQPNGMDYRNGYLYMVKDDKIFKCTTSSGLRAVETYALDYHEIDGITFDGTNFWLNAESYEEEGHKLIKVDLGA</sequence>
<evidence type="ECO:0000313" key="2">
    <source>
        <dbReference type="EMBL" id="PWK18806.1"/>
    </source>
</evidence>
<dbReference type="AlphaFoldDB" id="A0A316DM69"/>